<sequence length="96" mass="10567">MACAAQVANCVQVVASYSVVLLQRGTRAPWVRSEACGAQRAYTQFATWAAADYLARHAEVREREAGEAHCKNAGNGRQSHDCRVKRKNLWGPSGKY</sequence>
<organism evidence="1 2">
    <name type="scientific">Paraburkholderia largidicola</name>
    <dbReference type="NCBI Taxonomy" id="3014751"/>
    <lineage>
        <taxon>Bacteria</taxon>
        <taxon>Pseudomonadati</taxon>
        <taxon>Pseudomonadota</taxon>
        <taxon>Betaproteobacteria</taxon>
        <taxon>Burkholderiales</taxon>
        <taxon>Burkholderiaceae</taxon>
        <taxon>Paraburkholderia</taxon>
    </lineage>
</organism>
<protein>
    <submittedName>
        <fullName evidence="1">Uncharacterized protein</fullName>
    </submittedName>
</protein>
<dbReference type="AlphaFoldDB" id="A0A7I8BS49"/>
<keyword evidence="2" id="KW-1185">Reference proteome</keyword>
<dbReference type="Proteomes" id="UP000510888">
    <property type="component" value="Chromosome 2"/>
</dbReference>
<evidence type="ECO:0000313" key="2">
    <source>
        <dbReference type="Proteomes" id="UP000510888"/>
    </source>
</evidence>
<proteinExistence type="predicted"/>
<name>A0A7I8BS49_9BURK</name>
<dbReference type="EMBL" id="AP023175">
    <property type="protein sequence ID" value="BCF91514.1"/>
    <property type="molecule type" value="Genomic_DNA"/>
</dbReference>
<gene>
    <name evidence="1" type="ORF">PPGU16_45810</name>
</gene>
<evidence type="ECO:0000313" key="1">
    <source>
        <dbReference type="EMBL" id="BCF91514.1"/>
    </source>
</evidence>
<accession>A0A7I8BS49</accession>
<reference evidence="1 2" key="1">
    <citation type="journal article" date="2020" name="Genes (Basel)">
        <title>Genomic Comparison of Insect Gut Symbionts from Divergent Burkholderia Subclades.</title>
        <authorList>
            <person name="Takeshita K."/>
            <person name="Kikuchi Y."/>
        </authorList>
    </citation>
    <scope>NUCLEOTIDE SEQUENCE [LARGE SCALE GENOMIC DNA]</scope>
    <source>
        <strain evidence="1 2">PGU16</strain>
    </source>
</reference>
<dbReference type="KEGG" id="plad:PPGU16_45810"/>